<name>A0A146M0H1_LYGHE</name>
<proteinExistence type="predicted"/>
<feature type="compositionally biased region" description="Acidic residues" evidence="1">
    <location>
        <begin position="182"/>
        <end position="192"/>
    </location>
</feature>
<feature type="region of interest" description="Disordered" evidence="1">
    <location>
        <begin position="145"/>
        <end position="164"/>
    </location>
</feature>
<feature type="non-terminal residue" evidence="2">
    <location>
        <position position="221"/>
    </location>
</feature>
<sequence length="221" mass="22571">VRRNEPPERYLTLVVCTGHEPVTPVPPSQSHNSMRGSFLFLAALGVAVAGPIYPSESPSEQRITPEVKVALIKDLQNDILKAAALRAAAESIKLEQAAEDELLEAAVESLEEEPSPERTEHLKEVETLLKRDKRAVQLLQGLLGGSSGGGGGGGDGGASAGSDSGAILNLIGPILGSSSGGGEEDDDEEEELTTFTALPGVLAPILGWSVGGSSGGDGAGG</sequence>
<gene>
    <name evidence="2" type="ORF">g.63468</name>
</gene>
<feature type="compositionally biased region" description="Gly residues" evidence="1">
    <location>
        <begin position="145"/>
        <end position="159"/>
    </location>
</feature>
<dbReference type="AlphaFoldDB" id="A0A146M0H1"/>
<accession>A0A146M0H1</accession>
<feature type="non-terminal residue" evidence="2">
    <location>
        <position position="1"/>
    </location>
</feature>
<feature type="region of interest" description="Disordered" evidence="1">
    <location>
        <begin position="171"/>
        <end position="197"/>
    </location>
</feature>
<evidence type="ECO:0000256" key="1">
    <source>
        <dbReference type="SAM" id="MobiDB-lite"/>
    </source>
</evidence>
<dbReference type="EMBL" id="GDHC01006529">
    <property type="protein sequence ID" value="JAQ12100.1"/>
    <property type="molecule type" value="Transcribed_RNA"/>
</dbReference>
<reference evidence="2" key="1">
    <citation type="journal article" date="2016" name="Gigascience">
        <title>De novo construction of an expanded transcriptome assembly for the western tarnished plant bug, Lygus hesperus.</title>
        <authorList>
            <person name="Tassone E.E."/>
            <person name="Geib S.M."/>
            <person name="Hall B."/>
            <person name="Fabrick J.A."/>
            <person name="Brent C.S."/>
            <person name="Hull J.J."/>
        </authorList>
    </citation>
    <scope>NUCLEOTIDE SEQUENCE</scope>
</reference>
<evidence type="ECO:0000313" key="2">
    <source>
        <dbReference type="EMBL" id="JAQ12100.1"/>
    </source>
</evidence>
<organism evidence="2">
    <name type="scientific">Lygus hesperus</name>
    <name type="common">Western plant bug</name>
    <dbReference type="NCBI Taxonomy" id="30085"/>
    <lineage>
        <taxon>Eukaryota</taxon>
        <taxon>Metazoa</taxon>
        <taxon>Ecdysozoa</taxon>
        <taxon>Arthropoda</taxon>
        <taxon>Hexapoda</taxon>
        <taxon>Insecta</taxon>
        <taxon>Pterygota</taxon>
        <taxon>Neoptera</taxon>
        <taxon>Paraneoptera</taxon>
        <taxon>Hemiptera</taxon>
        <taxon>Heteroptera</taxon>
        <taxon>Panheteroptera</taxon>
        <taxon>Cimicomorpha</taxon>
        <taxon>Miridae</taxon>
        <taxon>Mirini</taxon>
        <taxon>Lygus</taxon>
    </lineage>
</organism>
<protein>
    <submittedName>
        <fullName evidence="2">Uncharacterized protein</fullName>
    </submittedName>
</protein>